<evidence type="ECO:0008006" key="3">
    <source>
        <dbReference type="Google" id="ProtNLM"/>
    </source>
</evidence>
<dbReference type="AlphaFoldDB" id="O58526"/>
<dbReference type="GeneID" id="1443126"/>
<evidence type="ECO:0000313" key="2">
    <source>
        <dbReference type="Proteomes" id="UP000000752"/>
    </source>
</evidence>
<organism evidence="1 2">
    <name type="scientific">Pyrococcus horikoshii (strain ATCC 700860 / DSM 12428 / JCM 9974 / NBRC 100139 / OT-3)</name>
    <dbReference type="NCBI Taxonomy" id="70601"/>
    <lineage>
        <taxon>Archaea</taxon>
        <taxon>Methanobacteriati</taxon>
        <taxon>Methanobacteriota</taxon>
        <taxon>Thermococci</taxon>
        <taxon>Thermococcales</taxon>
        <taxon>Thermococcaceae</taxon>
        <taxon>Pyrococcus</taxon>
    </lineage>
</organism>
<keyword evidence="2" id="KW-1185">Reference proteome</keyword>
<evidence type="ECO:0000313" key="1">
    <source>
        <dbReference type="EMBL" id="BAA29889.1"/>
    </source>
</evidence>
<dbReference type="STRING" id="70601.gene:9377746"/>
<gene>
    <name evidence="1" type="ordered locus">PH0796</name>
</gene>
<dbReference type="Proteomes" id="UP000000752">
    <property type="component" value="Chromosome"/>
</dbReference>
<accession>O58526</accession>
<proteinExistence type="predicted"/>
<dbReference type="PIR" id="G71128">
    <property type="entry name" value="G71128"/>
</dbReference>
<sequence length="338" mass="39420">MILVLGIGLWWIRWNDTLGGYESRMTLGGRSPGTYYDEVQLFKERGFDRVVFLGEEGRGINYTGNGFADARYLALWIRTHITSIDYYITIPFSYGSGELRDNPANGFENSYWRSWIDGVLGVDDDNRLGFYWSYESCLQGTINDPVPKKKLNLKKEDEIKEYESKYIEFLQEMSDYIHSHGLELIWIPATGTRDATYLKNNSGIPTLAGYFDRVFVQLNYYQYNSQYTFNKLVEKIKWIYEESLSIEMEADCAVLEGKRGHCAECEYANNEPVYCNNAKCLERACDYISGILEAYWELFHRPPLSPETVVNRLFPHRAYYFGTDFKVVDKVRSKCPEW</sequence>
<dbReference type="EMBL" id="BA000001">
    <property type="protein sequence ID" value="BAA29889.1"/>
    <property type="molecule type" value="Genomic_DNA"/>
</dbReference>
<dbReference type="eggNOG" id="arCOG05060">
    <property type="taxonomic scope" value="Archaea"/>
</dbReference>
<protein>
    <recommendedName>
        <fullName evidence="3">DUF4855 domain-containing protein</fullName>
    </recommendedName>
</protein>
<dbReference type="EnsemblBacteria" id="BAA29889">
    <property type="protein sequence ID" value="BAA29889"/>
    <property type="gene ID" value="BAA29889"/>
</dbReference>
<name>O58526_PYRHO</name>
<dbReference type="RefSeq" id="WP_010884891.1">
    <property type="nucleotide sequence ID" value="NC_000961.1"/>
</dbReference>
<reference evidence="1 2" key="1">
    <citation type="journal article" date="1998" name="DNA Res.">
        <title>Complete sequence and gene organization of the genome of a hyper-thermophilic archaebacterium, Pyrococcus horikoshii OT3.</title>
        <authorList>
            <person name="Kawarabayasi Y."/>
            <person name="Sawada M."/>
            <person name="Horikawa H."/>
            <person name="Haikawa Y."/>
            <person name="Hino Y."/>
            <person name="Yamamoto S."/>
            <person name="Sekine M."/>
            <person name="Baba S."/>
            <person name="Kosugi H."/>
            <person name="Hosoyama A."/>
            <person name="Nagai Y."/>
            <person name="Sakai M."/>
            <person name="Ogura K."/>
            <person name="Otuka R."/>
            <person name="Nakazawa H."/>
            <person name="Takamiya M."/>
            <person name="Ohfuku Y."/>
            <person name="Funahashi T."/>
            <person name="Tanaka T."/>
            <person name="Kudoh Y."/>
            <person name="Yamazaki J."/>
            <person name="Kushida N."/>
            <person name="Oguchi A."/>
            <person name="Aoki K."/>
            <person name="Nakamura Y."/>
            <person name="Robb T.F."/>
            <person name="Horikoshi K."/>
            <person name="Masuchi Y."/>
            <person name="Shizuya H."/>
            <person name="Kikuchi H."/>
        </authorList>
    </citation>
    <scope>NUCLEOTIDE SEQUENCE [LARGE SCALE GENOMIC DNA]</scope>
    <source>
        <strain evidence="2">ATCC 700860 / DSM 12428 / JCM 9974 / NBRC 100139 / OT-3</strain>
    </source>
</reference>
<dbReference type="KEGG" id="pho:PH0796"/>